<dbReference type="PRINTS" id="PR00166">
    <property type="entry name" value="AROAAPRMEASE"/>
</dbReference>
<protein>
    <submittedName>
        <fullName evidence="10">Tyrosine-specific transport protein</fullName>
    </submittedName>
</protein>
<keyword evidence="5 9" id="KW-0812">Transmembrane</keyword>
<feature type="transmembrane region" description="Helical" evidence="9">
    <location>
        <begin position="335"/>
        <end position="355"/>
    </location>
</feature>
<dbReference type="EMBL" id="CP075587">
    <property type="protein sequence ID" value="QYF48148.1"/>
    <property type="molecule type" value="Genomic_DNA"/>
</dbReference>
<dbReference type="RefSeq" id="WP_215217440.1">
    <property type="nucleotide sequence ID" value="NZ_CP075587.1"/>
</dbReference>
<evidence type="ECO:0000256" key="2">
    <source>
        <dbReference type="ARBA" id="ARBA00022448"/>
    </source>
</evidence>
<feature type="transmembrane region" description="Helical" evidence="9">
    <location>
        <begin position="82"/>
        <end position="102"/>
    </location>
</feature>
<reference evidence="10 11" key="1">
    <citation type="journal article" date="2022" name="bioRxiv">
        <title>Ecology and evolution of chlamydial symbionts of arthropods.</title>
        <authorList>
            <person name="Halter T."/>
            <person name="Koestlbacher S."/>
            <person name="Collingro A."/>
            <person name="Sixt B.S."/>
            <person name="Toenshoff E.R."/>
            <person name="Hendrickx F."/>
            <person name="Kostanjsek R."/>
            <person name="Horn M."/>
        </authorList>
    </citation>
    <scope>NUCLEOTIDE SEQUENCE [LARGE SCALE GENOMIC DNA]</scope>
    <source>
        <strain evidence="10">W744xW776</strain>
    </source>
</reference>
<evidence type="ECO:0000256" key="8">
    <source>
        <dbReference type="ARBA" id="ARBA00023136"/>
    </source>
</evidence>
<evidence type="ECO:0000256" key="1">
    <source>
        <dbReference type="ARBA" id="ARBA00004429"/>
    </source>
</evidence>
<gene>
    <name evidence="10" type="ORF">RHABOEDO_000252</name>
</gene>
<feature type="transmembrane region" description="Helical" evidence="9">
    <location>
        <begin position="269"/>
        <end position="295"/>
    </location>
</feature>
<dbReference type="InterPro" id="IPR013059">
    <property type="entry name" value="Trp_tyr_transpt"/>
</dbReference>
<evidence type="ECO:0000313" key="11">
    <source>
        <dbReference type="Proteomes" id="UP000826014"/>
    </source>
</evidence>
<comment type="subcellular location">
    <subcellularLocation>
        <location evidence="1">Cell inner membrane</location>
        <topology evidence="1">Multi-pass membrane protein</topology>
    </subcellularLocation>
</comment>
<accession>A0ABX8UYV9</accession>
<organism evidence="10 11">
    <name type="scientific">Candidatus Rhabdochlamydia oedothoracis</name>
    <dbReference type="NCBI Taxonomy" id="2720720"/>
    <lineage>
        <taxon>Bacteria</taxon>
        <taxon>Pseudomonadati</taxon>
        <taxon>Chlamydiota</taxon>
        <taxon>Chlamydiia</taxon>
        <taxon>Parachlamydiales</taxon>
        <taxon>Candidatus Rhabdochlamydiaceae</taxon>
        <taxon>Candidatus Rhabdochlamydia</taxon>
    </lineage>
</organism>
<dbReference type="PROSITE" id="PS51257">
    <property type="entry name" value="PROKAR_LIPOPROTEIN"/>
    <property type="match status" value="1"/>
</dbReference>
<evidence type="ECO:0000256" key="6">
    <source>
        <dbReference type="ARBA" id="ARBA00022970"/>
    </source>
</evidence>
<dbReference type="PANTHER" id="PTHR46997:SF2">
    <property type="entry name" value="TYROSINE-SPECIFIC TRANSPORT SYSTEM"/>
    <property type="match status" value="1"/>
</dbReference>
<keyword evidence="11" id="KW-1185">Reference proteome</keyword>
<evidence type="ECO:0000256" key="7">
    <source>
        <dbReference type="ARBA" id="ARBA00022989"/>
    </source>
</evidence>
<dbReference type="InterPro" id="IPR018227">
    <property type="entry name" value="Amino_acid_transport_2"/>
</dbReference>
<evidence type="ECO:0000256" key="9">
    <source>
        <dbReference type="SAM" id="Phobius"/>
    </source>
</evidence>
<dbReference type="Pfam" id="PF03222">
    <property type="entry name" value="Trp_Tyr_perm"/>
    <property type="match status" value="1"/>
</dbReference>
<feature type="transmembrane region" description="Helical" evidence="9">
    <location>
        <begin position="122"/>
        <end position="140"/>
    </location>
</feature>
<feature type="transmembrane region" description="Helical" evidence="9">
    <location>
        <begin position="149"/>
        <end position="166"/>
    </location>
</feature>
<evidence type="ECO:0000313" key="10">
    <source>
        <dbReference type="EMBL" id="QYF48148.1"/>
    </source>
</evidence>
<feature type="transmembrane region" description="Helical" evidence="9">
    <location>
        <begin position="375"/>
        <end position="395"/>
    </location>
</feature>
<dbReference type="PANTHER" id="PTHR46997">
    <property type="entry name" value="LOW AFFINITY TRYPTOPHAN PERMEASE-RELATED"/>
    <property type="match status" value="1"/>
</dbReference>
<proteinExistence type="predicted"/>
<evidence type="ECO:0000256" key="4">
    <source>
        <dbReference type="ARBA" id="ARBA00022519"/>
    </source>
</evidence>
<sequence>MKQGSVLGGALLVAGSCIGAGMLALPIVTGMAGFFYSTILFFLAWSFMTSTALLLVETNSWFHERMNFLSLLDRIIGKSFKAIGWVTYLFLFYALLVAYISGTGTLFASFFYSFFNLQIPDWTGSVALIVLFGWVVYLGTRSVDLCNRFLMSIKIIFFGLLVLFSINYVNPQLLLHVDFMYAPKSFPLLIIAFGFQNMVPSLTNYMKGDLKRVRLSIVMGSLIAFAVYLIWEFIVLGILPLDQIMESLQTGRDSSQGLSLFLNLTQVKIWAGGLAFFAILTSFFSQALSLVHFLSDGFKVRCKKHESLSLCLLAFSPPLLFALCYPQFFFRALSFAGGICAVILYGILPVIMVWVGRYHKAMKGAYQFPFGKLSLVLVFIVAVSVLLLQIVNMLGSNSV</sequence>
<dbReference type="Gene3D" id="1.20.1740.10">
    <property type="entry name" value="Amino acid/polyamine transporter I"/>
    <property type="match status" value="1"/>
</dbReference>
<keyword evidence="6" id="KW-0029">Amino-acid transport</keyword>
<keyword evidence="3" id="KW-1003">Cell membrane</keyword>
<feature type="transmembrane region" description="Helical" evidence="9">
    <location>
        <begin position="217"/>
        <end position="239"/>
    </location>
</feature>
<feature type="transmembrane region" description="Helical" evidence="9">
    <location>
        <begin position="186"/>
        <end position="205"/>
    </location>
</feature>
<keyword evidence="7 9" id="KW-1133">Transmembrane helix</keyword>
<name>A0ABX8UYV9_9BACT</name>
<keyword evidence="2" id="KW-0813">Transport</keyword>
<evidence type="ECO:0000256" key="3">
    <source>
        <dbReference type="ARBA" id="ARBA00022475"/>
    </source>
</evidence>
<keyword evidence="8 9" id="KW-0472">Membrane</keyword>
<dbReference type="Proteomes" id="UP000826014">
    <property type="component" value="Chromosome"/>
</dbReference>
<evidence type="ECO:0000256" key="5">
    <source>
        <dbReference type="ARBA" id="ARBA00022692"/>
    </source>
</evidence>
<feature type="transmembrane region" description="Helical" evidence="9">
    <location>
        <begin position="7"/>
        <end position="28"/>
    </location>
</feature>
<feature type="transmembrane region" description="Helical" evidence="9">
    <location>
        <begin position="34"/>
        <end position="56"/>
    </location>
</feature>
<keyword evidence="4" id="KW-0997">Cell inner membrane</keyword>
<feature type="transmembrane region" description="Helical" evidence="9">
    <location>
        <begin position="307"/>
        <end position="329"/>
    </location>
</feature>